<dbReference type="AlphaFoldDB" id="A0A6N9ZIF3"/>
<protein>
    <submittedName>
        <fullName evidence="1">DUF2336 domain-containing protein</fullName>
    </submittedName>
</protein>
<reference evidence="1 2" key="1">
    <citation type="submission" date="2019-12" db="EMBL/GenBank/DDBJ databases">
        <title>Rhizobium genotypes associated with high levels of biological nitrogen fixation by grain legumes in a temperate-maritime cropping system.</title>
        <authorList>
            <person name="Maluk M."/>
            <person name="Francesc Ferrando Molina F."/>
            <person name="Lopez Del Egido L."/>
            <person name="Lafos M."/>
            <person name="Langarica-Fuentes A."/>
            <person name="Gebre Yohannes G."/>
            <person name="Young M.W."/>
            <person name="Martin P."/>
            <person name="Gantlett R."/>
            <person name="Kenicer G."/>
            <person name="Hawes C."/>
            <person name="Begg G.S."/>
            <person name="Quilliam R.S."/>
            <person name="Squire G.R."/>
            <person name="Poole P.S."/>
            <person name="Young P.W."/>
            <person name="Iannetta P.M."/>
            <person name="James E.K."/>
        </authorList>
    </citation>
    <scope>NUCLEOTIDE SEQUENCE [LARGE SCALE GENOMIC DNA]</scope>
    <source>
        <strain evidence="1 2">JHI2449</strain>
    </source>
</reference>
<comment type="caution">
    <text evidence="1">The sequence shown here is derived from an EMBL/GenBank/DDBJ whole genome shotgun (WGS) entry which is preliminary data.</text>
</comment>
<dbReference type="InterPro" id="IPR019285">
    <property type="entry name" value="DUF2336"/>
</dbReference>
<evidence type="ECO:0000313" key="1">
    <source>
        <dbReference type="EMBL" id="NEH92785.1"/>
    </source>
</evidence>
<dbReference type="RefSeq" id="WP_163879566.1">
    <property type="nucleotide sequence ID" value="NZ_WUEP01000012.1"/>
</dbReference>
<dbReference type="Pfam" id="PF10098">
    <property type="entry name" value="DUF2336"/>
    <property type="match status" value="1"/>
</dbReference>
<name>A0A6N9ZIF3_9HYPH</name>
<proteinExistence type="predicted"/>
<evidence type="ECO:0000313" key="2">
    <source>
        <dbReference type="Proteomes" id="UP000468864"/>
    </source>
</evidence>
<organism evidence="1 2">
    <name type="scientific">Rhizobium laguerreae</name>
    <dbReference type="NCBI Taxonomy" id="1076926"/>
    <lineage>
        <taxon>Bacteria</taxon>
        <taxon>Pseudomonadati</taxon>
        <taxon>Pseudomonadota</taxon>
        <taxon>Alphaproteobacteria</taxon>
        <taxon>Hyphomicrobiales</taxon>
        <taxon>Rhizobiaceae</taxon>
        <taxon>Rhizobium/Agrobacterium group</taxon>
        <taxon>Rhizobium</taxon>
    </lineage>
</organism>
<gene>
    <name evidence="1" type="ORF">GR206_17360</name>
</gene>
<dbReference type="Proteomes" id="UP000468864">
    <property type="component" value="Unassembled WGS sequence"/>
</dbReference>
<dbReference type="EMBL" id="WUEP01000012">
    <property type="protein sequence ID" value="NEH92785.1"/>
    <property type="molecule type" value="Genomic_DNA"/>
</dbReference>
<accession>A0A6N9ZIF3</accession>
<sequence>MRDRFRDLEGPLAVRKKDVVLMATVSSFENLSHPTRSELRQFAELFMPLFQASSDEAKRQAVAALSQCKNMPAAVALFIGNQPIEIAAPFLTASKAIADDTLITIARMQGATHVKAIVSRDSLSPKVIDALVALRQSQPRSAAASAPIMESPAVPLSPAAAETNEADALEEQRVANEEALRERILGLAGHLGRADEDRLGLRTLTDIQEALLVRFARSREATHFATALADALSASRWLAERIMLDLSGQQLATTLTSLGMGFLDAVFVLERLYPHLAEQQHNVTRGWMVLDALDPEECHERVEAWRRADRYTYKPEAPDAAAPAATPDYRFIRQAPPQRDMRVMRVMGRRSR</sequence>